<evidence type="ECO:0000313" key="2">
    <source>
        <dbReference type="Proteomes" id="UP000887116"/>
    </source>
</evidence>
<evidence type="ECO:0000313" key="1">
    <source>
        <dbReference type="EMBL" id="GFQ70238.1"/>
    </source>
</evidence>
<name>A0A8X6F3T9_TRICU</name>
<dbReference type="EMBL" id="BMAO01030780">
    <property type="protein sequence ID" value="GFQ70238.1"/>
    <property type="molecule type" value="Genomic_DNA"/>
</dbReference>
<keyword evidence="2" id="KW-1185">Reference proteome</keyword>
<protein>
    <submittedName>
        <fullName evidence="1">Uncharacterized protein</fullName>
    </submittedName>
</protein>
<comment type="caution">
    <text evidence="1">The sequence shown here is derived from an EMBL/GenBank/DDBJ whole genome shotgun (WGS) entry which is preliminary data.</text>
</comment>
<organism evidence="1 2">
    <name type="scientific">Trichonephila clavata</name>
    <name type="common">Joro spider</name>
    <name type="synonym">Nephila clavata</name>
    <dbReference type="NCBI Taxonomy" id="2740835"/>
    <lineage>
        <taxon>Eukaryota</taxon>
        <taxon>Metazoa</taxon>
        <taxon>Ecdysozoa</taxon>
        <taxon>Arthropoda</taxon>
        <taxon>Chelicerata</taxon>
        <taxon>Arachnida</taxon>
        <taxon>Araneae</taxon>
        <taxon>Araneomorphae</taxon>
        <taxon>Entelegynae</taxon>
        <taxon>Araneoidea</taxon>
        <taxon>Nephilidae</taxon>
        <taxon>Trichonephila</taxon>
    </lineage>
</organism>
<sequence>MCLSRKRRISRRAIKPTAGVIQSKGKKLPFLRFTHPLLHAPAQPLIFGIFRHYHCHSTDESLPSRGRSRGKKTQLGRYATRNGLIVFDPKLGSRGSFWLLG</sequence>
<accession>A0A8X6F3T9</accession>
<proteinExistence type="predicted"/>
<dbReference type="AlphaFoldDB" id="A0A8X6F3T9"/>
<dbReference type="Proteomes" id="UP000887116">
    <property type="component" value="Unassembled WGS sequence"/>
</dbReference>
<reference evidence="1" key="1">
    <citation type="submission" date="2020-07" db="EMBL/GenBank/DDBJ databases">
        <title>Multicomponent nature underlies the extraordinary mechanical properties of spider dragline silk.</title>
        <authorList>
            <person name="Kono N."/>
            <person name="Nakamura H."/>
            <person name="Mori M."/>
            <person name="Yoshida Y."/>
            <person name="Ohtoshi R."/>
            <person name="Malay A.D."/>
            <person name="Moran D.A.P."/>
            <person name="Tomita M."/>
            <person name="Numata K."/>
            <person name="Arakawa K."/>
        </authorList>
    </citation>
    <scope>NUCLEOTIDE SEQUENCE</scope>
</reference>
<gene>
    <name evidence="1" type="ORF">TNCT_393211</name>
</gene>